<proteinExistence type="predicted"/>
<dbReference type="Proteomes" id="UP000299102">
    <property type="component" value="Unassembled WGS sequence"/>
</dbReference>
<evidence type="ECO:0000256" key="1">
    <source>
        <dbReference type="SAM" id="MobiDB-lite"/>
    </source>
</evidence>
<dbReference type="EMBL" id="BGZK01000448">
    <property type="protein sequence ID" value="GBP44205.1"/>
    <property type="molecule type" value="Genomic_DNA"/>
</dbReference>
<dbReference type="AlphaFoldDB" id="A0A4C1W2C0"/>
<reference evidence="2 3" key="1">
    <citation type="journal article" date="2019" name="Commun. Biol.">
        <title>The bagworm genome reveals a unique fibroin gene that provides high tensile strength.</title>
        <authorList>
            <person name="Kono N."/>
            <person name="Nakamura H."/>
            <person name="Ohtoshi R."/>
            <person name="Tomita M."/>
            <person name="Numata K."/>
            <person name="Arakawa K."/>
        </authorList>
    </citation>
    <scope>NUCLEOTIDE SEQUENCE [LARGE SCALE GENOMIC DNA]</scope>
</reference>
<feature type="region of interest" description="Disordered" evidence="1">
    <location>
        <begin position="26"/>
        <end position="67"/>
    </location>
</feature>
<sequence>MYEHVFVYSPIDKRTRVISKWRWKAQPADSGPSGEWKLKETPRGYKPSEGAGTWPGRPRGGHAGAGPKNSFWPIGTQEWPKFWERYLTKGLCYGCGGDWDFKGALKVDLDSSEYTGYRYYHTKPGWRIKSRSLEDARFLHINYVLLAEVRHFEKFLHELTLSALCPKFYCNNSILYFTIFLIEAIFRAYAHPARRQIALLARIRARTVNINAEASWRPVAGLLYALRLILRILCAVVG</sequence>
<keyword evidence="3" id="KW-1185">Reference proteome</keyword>
<gene>
    <name evidence="2" type="ORF">EVAR_31649_1</name>
</gene>
<evidence type="ECO:0000313" key="3">
    <source>
        <dbReference type="Proteomes" id="UP000299102"/>
    </source>
</evidence>
<comment type="caution">
    <text evidence="2">The sequence shown here is derived from an EMBL/GenBank/DDBJ whole genome shotgun (WGS) entry which is preliminary data.</text>
</comment>
<dbReference type="OrthoDB" id="10057795at2759"/>
<organism evidence="2 3">
    <name type="scientific">Eumeta variegata</name>
    <name type="common">Bagworm moth</name>
    <name type="synonym">Eumeta japonica</name>
    <dbReference type="NCBI Taxonomy" id="151549"/>
    <lineage>
        <taxon>Eukaryota</taxon>
        <taxon>Metazoa</taxon>
        <taxon>Ecdysozoa</taxon>
        <taxon>Arthropoda</taxon>
        <taxon>Hexapoda</taxon>
        <taxon>Insecta</taxon>
        <taxon>Pterygota</taxon>
        <taxon>Neoptera</taxon>
        <taxon>Endopterygota</taxon>
        <taxon>Lepidoptera</taxon>
        <taxon>Glossata</taxon>
        <taxon>Ditrysia</taxon>
        <taxon>Tineoidea</taxon>
        <taxon>Psychidae</taxon>
        <taxon>Oiketicinae</taxon>
        <taxon>Eumeta</taxon>
    </lineage>
</organism>
<evidence type="ECO:0000313" key="2">
    <source>
        <dbReference type="EMBL" id="GBP44205.1"/>
    </source>
</evidence>
<protein>
    <submittedName>
        <fullName evidence="2">Uncharacterized protein</fullName>
    </submittedName>
</protein>
<name>A0A4C1W2C0_EUMVA</name>
<accession>A0A4C1W2C0</accession>